<dbReference type="InterPro" id="IPR039424">
    <property type="entry name" value="SBP_5"/>
</dbReference>
<organism evidence="3 4">
    <name type="scientific">Rothia aeria F0474</name>
    <dbReference type="NCBI Taxonomy" id="1125724"/>
    <lineage>
        <taxon>Bacteria</taxon>
        <taxon>Bacillati</taxon>
        <taxon>Actinomycetota</taxon>
        <taxon>Actinomycetes</taxon>
        <taxon>Micrococcales</taxon>
        <taxon>Micrococcaceae</taxon>
        <taxon>Rothia</taxon>
    </lineage>
</organism>
<dbReference type="Proteomes" id="UP000004863">
    <property type="component" value="Unassembled WGS sequence"/>
</dbReference>
<dbReference type="OrthoDB" id="7888869at2"/>
<dbReference type="PANTHER" id="PTHR30290:SF65">
    <property type="entry name" value="MONOACYL PHOSPHATIDYLINOSITOL TETRAMANNOSIDE-BINDING PROTEIN LPQW-RELATED"/>
    <property type="match status" value="1"/>
</dbReference>
<dbReference type="InterPro" id="IPR006311">
    <property type="entry name" value="TAT_signal"/>
</dbReference>
<dbReference type="AlphaFoldDB" id="I0USN6"/>
<dbReference type="GO" id="GO:0015833">
    <property type="term" value="P:peptide transport"/>
    <property type="evidence" value="ECO:0007669"/>
    <property type="project" value="TreeGrafter"/>
</dbReference>
<name>I0USN6_9MICC</name>
<dbReference type="InterPro" id="IPR000914">
    <property type="entry name" value="SBP_5_dom"/>
</dbReference>
<keyword evidence="1" id="KW-0732">Signal</keyword>
<dbReference type="RefSeq" id="WP_006888627.1">
    <property type="nucleotide sequence ID" value="NZ_AJJQ01000036.1"/>
</dbReference>
<gene>
    <name evidence="3" type="ORF">HMPREF1324_0325</name>
</gene>
<dbReference type="PROSITE" id="PS51318">
    <property type="entry name" value="TAT"/>
    <property type="match status" value="1"/>
</dbReference>
<reference evidence="3" key="1">
    <citation type="submission" date="2012-03" db="EMBL/GenBank/DDBJ databases">
        <authorList>
            <person name="Durkin A.S."/>
            <person name="McCorrison J."/>
            <person name="Torralba M."/>
            <person name="Gillis M."/>
            <person name="Methe B."/>
            <person name="Sutton G."/>
            <person name="Nelson K.E."/>
        </authorList>
    </citation>
    <scope>NUCLEOTIDE SEQUENCE [LARGE SCALE GENOMIC DNA]</scope>
    <source>
        <strain evidence="3">F0474</strain>
    </source>
</reference>
<dbReference type="Pfam" id="PF00496">
    <property type="entry name" value="SBP_bac_5"/>
    <property type="match status" value="1"/>
</dbReference>
<dbReference type="PIRSF" id="PIRSF002741">
    <property type="entry name" value="MppA"/>
    <property type="match status" value="1"/>
</dbReference>
<dbReference type="GO" id="GO:0043190">
    <property type="term" value="C:ATP-binding cassette (ABC) transporter complex"/>
    <property type="evidence" value="ECO:0007669"/>
    <property type="project" value="InterPro"/>
</dbReference>
<dbReference type="PANTHER" id="PTHR30290">
    <property type="entry name" value="PERIPLASMIC BINDING COMPONENT OF ABC TRANSPORTER"/>
    <property type="match status" value="1"/>
</dbReference>
<dbReference type="InterPro" id="IPR030678">
    <property type="entry name" value="Peptide/Ni-bd"/>
</dbReference>
<evidence type="ECO:0000256" key="1">
    <source>
        <dbReference type="SAM" id="SignalP"/>
    </source>
</evidence>
<comment type="caution">
    <text evidence="3">The sequence shown here is derived from an EMBL/GenBank/DDBJ whole genome shotgun (WGS) entry which is preliminary data.</text>
</comment>
<keyword evidence="4" id="KW-1185">Reference proteome</keyword>
<dbReference type="PATRIC" id="fig|1125724.3.peg.1592"/>
<dbReference type="Gene3D" id="3.10.105.10">
    <property type="entry name" value="Dipeptide-binding Protein, Domain 3"/>
    <property type="match status" value="1"/>
</dbReference>
<dbReference type="GO" id="GO:1904680">
    <property type="term" value="F:peptide transmembrane transporter activity"/>
    <property type="evidence" value="ECO:0007669"/>
    <property type="project" value="TreeGrafter"/>
</dbReference>
<feature type="chain" id="PRO_5003634209" evidence="1">
    <location>
        <begin position="26"/>
        <end position="565"/>
    </location>
</feature>
<dbReference type="CDD" id="cd08501">
    <property type="entry name" value="PBP2_Lpqw"/>
    <property type="match status" value="1"/>
</dbReference>
<dbReference type="SUPFAM" id="SSF53850">
    <property type="entry name" value="Periplasmic binding protein-like II"/>
    <property type="match status" value="1"/>
</dbReference>
<feature type="domain" description="Solute-binding protein family 5" evidence="2">
    <location>
        <begin position="125"/>
        <end position="483"/>
    </location>
</feature>
<dbReference type="GO" id="GO:0042597">
    <property type="term" value="C:periplasmic space"/>
    <property type="evidence" value="ECO:0007669"/>
    <property type="project" value="UniProtKB-ARBA"/>
</dbReference>
<proteinExistence type="predicted"/>
<evidence type="ECO:0000313" key="4">
    <source>
        <dbReference type="Proteomes" id="UP000004863"/>
    </source>
</evidence>
<protein>
    <submittedName>
        <fullName evidence="3">ABC transporter, substrate-binding protein, family 5</fullName>
    </submittedName>
</protein>
<dbReference type="Gene3D" id="3.40.190.10">
    <property type="entry name" value="Periplasmic binding protein-like II"/>
    <property type="match status" value="1"/>
</dbReference>
<feature type="signal peptide" evidence="1">
    <location>
        <begin position="1"/>
        <end position="25"/>
    </location>
</feature>
<evidence type="ECO:0000313" key="3">
    <source>
        <dbReference type="EMBL" id="EID50889.1"/>
    </source>
</evidence>
<evidence type="ECO:0000259" key="2">
    <source>
        <dbReference type="Pfam" id="PF00496"/>
    </source>
</evidence>
<dbReference type="EMBL" id="AJJQ01000036">
    <property type="protein sequence ID" value="EID50889.1"/>
    <property type="molecule type" value="Genomic_DNA"/>
</dbReference>
<sequence>MTNMSINRRTLLTGAVALGTVGLLAACGGNKKNETNSALGAGDDISKAVSFNPKDRSELKEGGELRLAFEGIPKNFNPFNTNGYTSGAIAIQAAMNSAYAGGYKYDYTGKPSLNTDYITEYKAETKNGVQTVTFKINPKAKFNDGTPIDIESVRAAHRIFTAPAGEYQVTDAPMWKQVKSVEENGDKFSVKVTMEKPYYPIDGGFVISTFIHPALVDKKLFNDALVDKPLDKYWAGPFKVENWDVSQNSLILTRNDKWWGQKPLLEKISIRSLGEAASLAAFKNSEIDVISASSQNVYADVSKMSNIDIRKGSALGVGDYELNPDKIPLPVRKAIVAGINREQIQKIRFEKIGWNEKAPGSMCFLPLQEGYKDSYPTEIGEDVAKKILEDAGYKKDGDFYAKDGKKASYELFTFGDDQDVKTTSQFFSDQMKKIGIELKIVNRANSELTKVSTERSYGIKSAGYGITTNPVDSAYYFYRSEINNGHGKELDSLADKMMATEDYKKQLEIATELEKRHLAEVAIYIPVYNGPNYQACKKGLANYGPRLFATSAYDPDVWINAGWEK</sequence>
<accession>I0USN6</accession>